<accession>A0AAD9V0T4</accession>
<evidence type="ECO:0000313" key="2">
    <source>
        <dbReference type="Proteomes" id="UP001249851"/>
    </source>
</evidence>
<evidence type="ECO:0000313" key="1">
    <source>
        <dbReference type="EMBL" id="KAK2556983.1"/>
    </source>
</evidence>
<proteinExistence type="predicted"/>
<name>A0AAD9V0T4_ACRCE</name>
<reference evidence="1" key="2">
    <citation type="journal article" date="2023" name="Science">
        <title>Genomic signatures of disease resistance in endangered staghorn corals.</title>
        <authorList>
            <person name="Vollmer S.V."/>
            <person name="Selwyn J.D."/>
            <person name="Despard B.A."/>
            <person name="Roesel C.L."/>
        </authorList>
    </citation>
    <scope>NUCLEOTIDE SEQUENCE</scope>
    <source>
        <strain evidence="1">K2</strain>
    </source>
</reference>
<organism evidence="1 2">
    <name type="scientific">Acropora cervicornis</name>
    <name type="common">Staghorn coral</name>
    <dbReference type="NCBI Taxonomy" id="6130"/>
    <lineage>
        <taxon>Eukaryota</taxon>
        <taxon>Metazoa</taxon>
        <taxon>Cnidaria</taxon>
        <taxon>Anthozoa</taxon>
        <taxon>Hexacorallia</taxon>
        <taxon>Scleractinia</taxon>
        <taxon>Astrocoeniina</taxon>
        <taxon>Acroporidae</taxon>
        <taxon>Acropora</taxon>
    </lineage>
</organism>
<dbReference type="Proteomes" id="UP001249851">
    <property type="component" value="Unassembled WGS sequence"/>
</dbReference>
<gene>
    <name evidence="1" type="ORF">P5673_020827</name>
</gene>
<dbReference type="AlphaFoldDB" id="A0AAD9V0T4"/>
<reference evidence="1" key="1">
    <citation type="journal article" date="2023" name="G3 (Bethesda)">
        <title>Whole genome assembly and annotation of the endangered Caribbean coral Acropora cervicornis.</title>
        <authorList>
            <person name="Selwyn J.D."/>
            <person name="Vollmer S.V."/>
        </authorList>
    </citation>
    <scope>NUCLEOTIDE SEQUENCE</scope>
    <source>
        <strain evidence="1">K2</strain>
    </source>
</reference>
<protein>
    <submittedName>
        <fullName evidence="1">Uncharacterized protein</fullName>
    </submittedName>
</protein>
<dbReference type="EMBL" id="JARQWQ010000052">
    <property type="protein sequence ID" value="KAK2556983.1"/>
    <property type="molecule type" value="Genomic_DNA"/>
</dbReference>
<comment type="caution">
    <text evidence="1">The sequence shown here is derived from an EMBL/GenBank/DDBJ whole genome shotgun (WGS) entry which is preliminary data.</text>
</comment>
<sequence length="199" mass="22732">MKFSFERECIKAVSWARGRPNYGMGNMNHGLEEVCGNKRELSGPLVDSYLLKIRKQMSTKLSPSRTTQLGSLVILFIPWPIFRHITVLFRGYGGEVKFDGKKLKITSTLSSMETVEKVFSPSRFEGQDLLRKRHFSHVAGLKGEVEFLYKGNSSVVVSNNSPLTLDYNLKSQKVNVTVYIQQYRPEDFLVDSFLQNLNQ</sequence>
<keyword evidence="2" id="KW-1185">Reference proteome</keyword>